<organism evidence="6 7">
    <name type="scientific">Leptospira bouyouniensis</name>
    <dbReference type="NCBI Taxonomy" id="2484911"/>
    <lineage>
        <taxon>Bacteria</taxon>
        <taxon>Pseudomonadati</taxon>
        <taxon>Spirochaetota</taxon>
        <taxon>Spirochaetia</taxon>
        <taxon>Leptospirales</taxon>
        <taxon>Leptospiraceae</taxon>
        <taxon>Leptospira</taxon>
    </lineage>
</organism>
<dbReference type="Gene3D" id="3.30.565.10">
    <property type="entry name" value="Histidine kinase-like ATPase, C-terminal domain"/>
    <property type="match status" value="1"/>
</dbReference>
<dbReference type="InterPro" id="IPR036890">
    <property type="entry name" value="HATPase_C_sf"/>
</dbReference>
<evidence type="ECO:0000256" key="1">
    <source>
        <dbReference type="PROSITE-ProRule" id="PRU00050"/>
    </source>
</evidence>
<dbReference type="InterPro" id="IPR005467">
    <property type="entry name" value="His_kinase_dom"/>
</dbReference>
<dbReference type="PANTHER" id="PTHR24422">
    <property type="entry name" value="CHEMOTAXIS PROTEIN METHYLTRANSFERASE"/>
    <property type="match status" value="1"/>
</dbReference>
<protein>
    <submittedName>
        <fullName evidence="6">Chemotaxis protein CheB</fullName>
    </submittedName>
</protein>
<dbReference type="Gene3D" id="3.40.50.180">
    <property type="entry name" value="Methylesterase CheB, C-terminal domain"/>
    <property type="match status" value="1"/>
</dbReference>
<dbReference type="Pfam" id="PF03705">
    <property type="entry name" value="CheR_N"/>
    <property type="match status" value="1"/>
</dbReference>
<dbReference type="PROSITE" id="PS50122">
    <property type="entry name" value="CHEB"/>
    <property type="match status" value="1"/>
</dbReference>
<dbReference type="SMART" id="SM00387">
    <property type="entry name" value="HATPase_c"/>
    <property type="match status" value="1"/>
</dbReference>
<sequence length="1071" mass="121838">MTFPVIGIGASAGGLDALELFFKHLPIDTGYSYVVILHLDPNHKGMIPEILQRHTSIPIIAATDGIKVKPNTVYVLPANKTISISNHVLYLSKPVEQKGFRLPIDLFLSSLAKDYKTKSVGIILSGMGTDGGIGLQSIKKESGLAFVQDPATAKFDGMPLNAIKAVNVDLIASPDELAISLVSFIDSPAGMNQFDQPPEDSIKSLRVIQSLLKQKSGHDFTNYKTNTLFRRIERRIIFLNLESIHLYEKYVTENPDELLFLFKEILIGVTHFFRDKEVWDRIEKLIFEKIFEKTSNEIIRIWIPGCSTGEEAYSLAITFLEAKIKNKSYQSFIIQIFATDLDEEAINKARQGIYSKNIEKNVSINRLNTFFTKVENGYHINPNVRELVVFANHDIIKDPPFTKLDIISCRNMLIYMEPNLQKKILGLFRYCLKPEGYLILGTAETLGNQNIFFKTIDPKLRIFEKNQVSIKNEHTDFPTFFKSEKLANFEISKMKDSENSIQTLTNTILLQEYSPSSVLTNEKGDIIYITGKTGKYLEPAAGKAVLNIFLMAREGLSHEIIIAYRKVIESTNPITLKNLKINYNSNIVLVDVIIRKIEKPDGLSGLFLIVFVDVPTLIPITKENPKELKNKYQTQMMVLEAELQRTKEDLQLTIEEMQTSQEELKSTNEELQSTNEELQSTNEELQSTNEELQSTNEEITSSKEEMQSLNEELQTVNAELQTKIDEYISITNDFKNLLDGTDIATLFLDKDLRIRRFTKHVTRVFNMIPTDIGRPITDLGSKLDYPEFIHDAQEVLDTLIFKEVEIQSNSKIWYIAKIMPYRTVDDRIHGLVITFTNITKTKDLEFALRNTNETLDIHLTEVQNLLSEKEIILKEVHHRIKNNMGTVLGILNLQADTITNETTKNILVDASCRIQSMMTLYDKLYRSRNTSEIDISDYLPDLIGEIISIFPEGHLVSKTIHLDKIALSSEMISTLGIILNELVTNSMKYAFKKFDKGEISLVIHKLDNQISCIYSDNGIGIPKDIDFESSTGFGLELLRILVKQLRGTIHLERKNGTKIIISFPLKYLPKT</sequence>
<dbReference type="Gene3D" id="3.30.450.20">
    <property type="entry name" value="PAS domain"/>
    <property type="match status" value="1"/>
</dbReference>
<dbReference type="SUPFAM" id="SSF57997">
    <property type="entry name" value="Tropomyosin"/>
    <property type="match status" value="1"/>
</dbReference>
<comment type="caution">
    <text evidence="6">The sequence shown here is derived from an EMBL/GenBank/DDBJ whole genome shotgun (WGS) entry which is preliminary data.</text>
</comment>
<dbReference type="SUPFAM" id="SSF55874">
    <property type="entry name" value="ATPase domain of HSP90 chaperone/DNA topoisomerase II/histidine kinase"/>
    <property type="match status" value="1"/>
</dbReference>
<dbReference type="SUPFAM" id="SSF47757">
    <property type="entry name" value="Chemotaxis receptor methyltransferase CheR, N-terminal domain"/>
    <property type="match status" value="1"/>
</dbReference>
<dbReference type="InterPro" id="IPR022641">
    <property type="entry name" value="CheR_N"/>
</dbReference>
<accession>A0A7I0HM94</accession>
<feature type="active site" evidence="1">
    <location>
        <position position="130"/>
    </location>
</feature>
<dbReference type="GO" id="GO:0008984">
    <property type="term" value="F:protein-glutamate methylesterase activity"/>
    <property type="evidence" value="ECO:0007669"/>
    <property type="project" value="InterPro"/>
</dbReference>
<dbReference type="Pfam" id="PF02518">
    <property type="entry name" value="HATPase_c"/>
    <property type="match status" value="1"/>
</dbReference>
<dbReference type="InterPro" id="IPR011495">
    <property type="entry name" value="Sig_transdc_His_kin_sub2_dim/P"/>
</dbReference>
<dbReference type="Pfam" id="PF13596">
    <property type="entry name" value="PAS_10"/>
    <property type="match status" value="1"/>
</dbReference>
<dbReference type="EMBL" id="RQFT01000017">
    <property type="protein sequence ID" value="TGL01189.1"/>
    <property type="molecule type" value="Genomic_DNA"/>
</dbReference>
<dbReference type="InterPro" id="IPR000673">
    <property type="entry name" value="Sig_transdc_resp-reg_Me-estase"/>
</dbReference>
<dbReference type="AlphaFoldDB" id="A0A7I0HM94"/>
<dbReference type="InterPro" id="IPR035909">
    <property type="entry name" value="CheB_C"/>
</dbReference>
<dbReference type="CDD" id="cd16434">
    <property type="entry name" value="CheB-CheR_fusion"/>
    <property type="match status" value="1"/>
</dbReference>
<feature type="active site" evidence="1">
    <location>
        <position position="11"/>
    </location>
</feature>
<dbReference type="GO" id="GO:0006935">
    <property type="term" value="P:chemotaxis"/>
    <property type="evidence" value="ECO:0007669"/>
    <property type="project" value="UniProtKB-UniRule"/>
</dbReference>
<dbReference type="InterPro" id="IPR022642">
    <property type="entry name" value="CheR_C"/>
</dbReference>
<gene>
    <name evidence="6" type="ORF">EHQ43_19095</name>
</gene>
<keyword evidence="1" id="KW-0145">Chemotaxis</keyword>
<feature type="region of interest" description="Disordered" evidence="2">
    <location>
        <begin position="659"/>
        <end position="691"/>
    </location>
</feature>
<dbReference type="Proteomes" id="UP000297641">
    <property type="component" value="Unassembled WGS sequence"/>
</dbReference>
<dbReference type="RefSeq" id="WP_135772053.1">
    <property type="nucleotide sequence ID" value="NZ_RQFT01000017.1"/>
</dbReference>
<evidence type="ECO:0000259" key="4">
    <source>
        <dbReference type="PROSITE" id="PS50122"/>
    </source>
</evidence>
<evidence type="ECO:0000256" key="2">
    <source>
        <dbReference type="SAM" id="MobiDB-lite"/>
    </source>
</evidence>
<dbReference type="InterPro" id="IPR003594">
    <property type="entry name" value="HATPase_dom"/>
</dbReference>
<evidence type="ECO:0000259" key="3">
    <source>
        <dbReference type="PROSITE" id="PS50109"/>
    </source>
</evidence>
<dbReference type="Pfam" id="PF01739">
    <property type="entry name" value="CheR"/>
    <property type="match status" value="1"/>
</dbReference>
<feature type="domain" description="CheB-type methylesterase" evidence="4">
    <location>
        <begin position="1"/>
        <end position="188"/>
    </location>
</feature>
<keyword evidence="1" id="KW-0378">Hydrolase</keyword>
<dbReference type="SMART" id="SM00138">
    <property type="entry name" value="MeTrc"/>
    <property type="match status" value="1"/>
</dbReference>
<evidence type="ECO:0000259" key="5">
    <source>
        <dbReference type="PROSITE" id="PS50123"/>
    </source>
</evidence>
<feature type="domain" description="Histidine kinase" evidence="3">
    <location>
        <begin position="875"/>
        <end position="1067"/>
    </location>
</feature>
<dbReference type="InterPro" id="IPR029063">
    <property type="entry name" value="SAM-dependent_MTases_sf"/>
</dbReference>
<dbReference type="SUPFAM" id="SSF53335">
    <property type="entry name" value="S-adenosyl-L-methionine-dependent methyltransferases"/>
    <property type="match status" value="1"/>
</dbReference>
<feature type="domain" description="CheR-type methyltransferase" evidence="5">
    <location>
        <begin position="193"/>
        <end position="466"/>
    </location>
</feature>
<dbReference type="GO" id="GO:0000156">
    <property type="term" value="F:phosphorelay response regulator activity"/>
    <property type="evidence" value="ECO:0007669"/>
    <property type="project" value="InterPro"/>
</dbReference>
<proteinExistence type="predicted"/>
<feature type="active site" evidence="1">
    <location>
        <position position="38"/>
    </location>
</feature>
<dbReference type="GO" id="GO:0005737">
    <property type="term" value="C:cytoplasm"/>
    <property type="evidence" value="ECO:0007669"/>
    <property type="project" value="InterPro"/>
</dbReference>
<dbReference type="SUPFAM" id="SSF52738">
    <property type="entry name" value="Methylesterase CheB, C-terminal domain"/>
    <property type="match status" value="1"/>
</dbReference>
<dbReference type="CDD" id="cd02440">
    <property type="entry name" value="AdoMet_MTases"/>
    <property type="match status" value="1"/>
</dbReference>
<dbReference type="InterPro" id="IPR035965">
    <property type="entry name" value="PAS-like_dom_sf"/>
</dbReference>
<reference evidence="6 7" key="1">
    <citation type="journal article" date="2019" name="PLoS Negl. Trop. Dis.">
        <title>Revisiting the worldwide diversity of Leptospira species in the environment.</title>
        <authorList>
            <person name="Vincent A.T."/>
            <person name="Schiettekatte O."/>
            <person name="Bourhy P."/>
            <person name="Veyrier F.J."/>
            <person name="Picardeau M."/>
        </authorList>
    </citation>
    <scope>NUCLEOTIDE SEQUENCE [LARGE SCALE GENOMIC DNA]</scope>
    <source>
        <strain evidence="6 7">201800273</strain>
    </source>
</reference>
<dbReference type="PROSITE" id="PS50123">
    <property type="entry name" value="CHER"/>
    <property type="match status" value="1"/>
</dbReference>
<dbReference type="GO" id="GO:0008757">
    <property type="term" value="F:S-adenosylmethionine-dependent methyltransferase activity"/>
    <property type="evidence" value="ECO:0007669"/>
    <property type="project" value="InterPro"/>
</dbReference>
<evidence type="ECO:0000313" key="6">
    <source>
        <dbReference type="EMBL" id="TGL01189.1"/>
    </source>
</evidence>
<feature type="compositionally biased region" description="Polar residues" evidence="2">
    <location>
        <begin position="669"/>
        <end position="691"/>
    </location>
</feature>
<dbReference type="PROSITE" id="PS50109">
    <property type="entry name" value="HIS_KIN"/>
    <property type="match status" value="1"/>
</dbReference>
<evidence type="ECO:0000313" key="7">
    <source>
        <dbReference type="Proteomes" id="UP000297641"/>
    </source>
</evidence>
<name>A0A7I0HM94_9LEPT</name>
<dbReference type="Pfam" id="PF07568">
    <property type="entry name" value="HisKA_2"/>
    <property type="match status" value="1"/>
</dbReference>
<dbReference type="PRINTS" id="PR00996">
    <property type="entry name" value="CHERMTFRASE"/>
</dbReference>
<dbReference type="InterPro" id="IPR050903">
    <property type="entry name" value="Bact_Chemotaxis_MeTrfase"/>
</dbReference>
<dbReference type="InterPro" id="IPR000780">
    <property type="entry name" value="CheR_MeTrfase"/>
</dbReference>
<dbReference type="SUPFAM" id="SSF55785">
    <property type="entry name" value="PYP-like sensor domain (PAS domain)"/>
    <property type="match status" value="1"/>
</dbReference>
<dbReference type="PANTHER" id="PTHR24422:SF27">
    <property type="entry name" value="PROTEIN-GLUTAMATE O-METHYLTRANSFERASE"/>
    <property type="match status" value="1"/>
</dbReference>
<dbReference type="Pfam" id="PF01339">
    <property type="entry name" value="CheB_methylest"/>
    <property type="match status" value="1"/>
</dbReference>
<dbReference type="Gene3D" id="3.40.50.150">
    <property type="entry name" value="Vaccinia Virus protein VP39"/>
    <property type="match status" value="1"/>
</dbReference>